<keyword evidence="1" id="KW-0479">Metal-binding</keyword>
<dbReference type="PANTHER" id="PTHR10869:SF246">
    <property type="entry name" value="TRANSMEMBRANE PROLYL 4-HYDROXYLASE"/>
    <property type="match status" value="1"/>
</dbReference>
<dbReference type="Gene3D" id="2.60.120.620">
    <property type="entry name" value="q2cbj1_9rhob like domain"/>
    <property type="match status" value="1"/>
</dbReference>
<organism evidence="4 5">
    <name type="scientific">Synechococcus phage metaG-MbCM1</name>
    <dbReference type="NCBI Taxonomy" id="1079999"/>
    <lineage>
        <taxon>Viruses</taxon>
        <taxon>Duplodnaviria</taxon>
        <taxon>Heunggongvirae</taxon>
        <taxon>Uroviricota</taxon>
        <taxon>Caudoviricetes</taxon>
        <taxon>Pantevenvirales</taxon>
        <taxon>Kyanoviridae</taxon>
        <taxon>Galenevirus</taxon>
        <taxon>Galenevirus mbcm1</taxon>
    </lineage>
</organism>
<sequence>MITDIRYDGFIGIFDTEYDTQPLIDYWEYQNKVGSTFKRKGLFGSLRKAHARKDTCLATEEIMLDHNCGYLWMRQYNEVTGRCLEEYIDQIEHLLHYRYQQVYLNVQKSLPLQGYHSWHSEDGSLGCNRRILATMMYLNDIAEGGETEFLYQSLRYKPKRGQFLIWPAGFTHVHRGNPPLSGEKYISTSWLENINA</sequence>
<name>H8ZNB4_9CAUD</name>
<dbReference type="EMBL" id="JN371769">
    <property type="protein sequence ID" value="AFD02975.1"/>
    <property type="molecule type" value="Genomic_DNA"/>
</dbReference>
<keyword evidence="2" id="KW-0408">Iron</keyword>
<feature type="domain" description="Prolyl 4-hydroxylase alpha subunit Fe(2+) 2OG dioxygenase" evidence="3">
    <location>
        <begin position="115"/>
        <end position="191"/>
    </location>
</feature>
<dbReference type="PANTHER" id="PTHR10869">
    <property type="entry name" value="PROLYL 4-HYDROXYLASE ALPHA SUBUNIT"/>
    <property type="match status" value="1"/>
</dbReference>
<dbReference type="InterPro" id="IPR045054">
    <property type="entry name" value="P4HA-like"/>
</dbReference>
<dbReference type="KEGG" id="vg:14005399"/>
<dbReference type="Proteomes" id="UP000007597">
    <property type="component" value="Segment"/>
</dbReference>
<accession>H8ZNB4</accession>
<dbReference type="GeneID" id="14005399"/>
<dbReference type="RefSeq" id="YP_007001626.1">
    <property type="nucleotide sequence ID" value="NC_019443.1"/>
</dbReference>
<evidence type="ECO:0000256" key="1">
    <source>
        <dbReference type="ARBA" id="ARBA00022723"/>
    </source>
</evidence>
<evidence type="ECO:0000313" key="5">
    <source>
        <dbReference type="Proteomes" id="UP000007597"/>
    </source>
</evidence>
<protein>
    <submittedName>
        <fullName evidence="4">2OG-Fe(II) oxygenase</fullName>
    </submittedName>
</protein>
<dbReference type="Pfam" id="PF13640">
    <property type="entry name" value="2OG-FeII_Oxy_3"/>
    <property type="match status" value="1"/>
</dbReference>
<dbReference type="GO" id="GO:0046872">
    <property type="term" value="F:metal ion binding"/>
    <property type="evidence" value="ECO:0007669"/>
    <property type="project" value="UniProtKB-KW"/>
</dbReference>
<evidence type="ECO:0000259" key="3">
    <source>
        <dbReference type="Pfam" id="PF13640"/>
    </source>
</evidence>
<proteinExistence type="predicted"/>
<dbReference type="OrthoDB" id="11494at10239"/>
<dbReference type="InterPro" id="IPR044862">
    <property type="entry name" value="Pro_4_hyd_alph_FE2OG_OXY"/>
</dbReference>
<keyword evidence="5" id="KW-1185">Reference proteome</keyword>
<reference evidence="4 5" key="1">
    <citation type="submission" date="2011-07" db="EMBL/GenBank/DDBJ databases">
        <title>Viral Tagging: a high-throughput approach to explore virus-host interactions.</title>
        <authorList>
            <person name="Deng L."/>
            <person name="Sullivan M.B."/>
            <person name="Poulos B."/>
            <person name="Ignacio Espinoza J.C."/>
        </authorList>
    </citation>
    <scope>NUCLEOTIDE SEQUENCE [LARGE SCALE GENOMIC DNA]</scope>
</reference>
<evidence type="ECO:0000313" key="4">
    <source>
        <dbReference type="EMBL" id="AFD02975.1"/>
    </source>
</evidence>
<evidence type="ECO:0000256" key="2">
    <source>
        <dbReference type="ARBA" id="ARBA00023004"/>
    </source>
</evidence>